<evidence type="ECO:0000256" key="1">
    <source>
        <dbReference type="ARBA" id="ARBA00004651"/>
    </source>
</evidence>
<gene>
    <name evidence="10" type="ORF">AUJ66_02385</name>
</gene>
<feature type="domain" description="MrpA C-terminal/MbhD" evidence="8">
    <location>
        <begin position="19"/>
        <end position="77"/>
    </location>
</feature>
<comment type="caution">
    <text evidence="10">The sequence shown here is derived from an EMBL/GenBank/DDBJ whole genome shotgun (WGS) entry which is preliminary data.</text>
</comment>
<proteinExistence type="predicted"/>
<sequence>MPNGDSPYEDKMLLIILLIFMIAGAIIALETKNLLSAVIAVGAVGAGVSICFLMLGAPDIAITQMAVETLSLVILIRATISRDLTHVTAQKEVGGLIAIGVFMAIFVLFSTFALMEIPSFGKPLMTVSSHYVQNGLAQTGASNIVSAIILDYRGYDTLGEATILFVAVAGAIVLLRKKGRKKVGEKDE</sequence>
<evidence type="ECO:0000259" key="9">
    <source>
        <dbReference type="Pfam" id="PF20501"/>
    </source>
</evidence>
<evidence type="ECO:0000256" key="6">
    <source>
        <dbReference type="ARBA" id="ARBA00023136"/>
    </source>
</evidence>
<feature type="transmembrane region" description="Helical" evidence="7">
    <location>
        <begin position="61"/>
        <end position="80"/>
    </location>
</feature>
<feature type="transmembrane region" description="Helical" evidence="7">
    <location>
        <begin position="158"/>
        <end position="175"/>
    </location>
</feature>
<dbReference type="EMBL" id="MNUO01000037">
    <property type="protein sequence ID" value="OIN97735.1"/>
    <property type="molecule type" value="Genomic_DNA"/>
</dbReference>
<comment type="subcellular location">
    <subcellularLocation>
        <location evidence="1">Cell membrane</location>
        <topology evidence="1">Multi-pass membrane protein</topology>
    </subcellularLocation>
</comment>
<evidence type="ECO:0000256" key="2">
    <source>
        <dbReference type="ARBA" id="ARBA00022448"/>
    </source>
</evidence>
<feature type="transmembrane region" description="Helical" evidence="7">
    <location>
        <begin position="34"/>
        <end position="55"/>
    </location>
</feature>
<feature type="transmembrane region" description="Helical" evidence="7">
    <location>
        <begin position="12"/>
        <end position="29"/>
    </location>
</feature>
<dbReference type="Proteomes" id="UP000182278">
    <property type="component" value="Unassembled WGS sequence"/>
</dbReference>
<feature type="transmembrane region" description="Helical" evidence="7">
    <location>
        <begin position="92"/>
        <end position="115"/>
    </location>
</feature>
<dbReference type="InterPro" id="IPR050616">
    <property type="entry name" value="CPA3_Na-H_Antiporter_A"/>
</dbReference>
<evidence type="ECO:0000313" key="11">
    <source>
        <dbReference type="Proteomes" id="UP000182278"/>
    </source>
</evidence>
<keyword evidence="5 7" id="KW-1133">Transmembrane helix</keyword>
<protein>
    <submittedName>
        <fullName evidence="10">Uncharacterized protein</fullName>
    </submittedName>
</protein>
<dbReference type="InterPro" id="IPR042106">
    <property type="entry name" value="Nuo/plastoQ_OxRdtase_6_NuoJ"/>
</dbReference>
<dbReference type="PANTHER" id="PTHR43373:SF1">
    <property type="entry name" value="NA(+)_H(+) ANTIPORTER SUBUNIT A"/>
    <property type="match status" value="1"/>
</dbReference>
<dbReference type="InterPro" id="IPR025383">
    <property type="entry name" value="MrpA_C/MbhD"/>
</dbReference>
<accession>A0A1J4SEC5</accession>
<feature type="domain" description="MrpA C-terminal/MbhE" evidence="9">
    <location>
        <begin position="103"/>
        <end position="177"/>
    </location>
</feature>
<evidence type="ECO:0000256" key="7">
    <source>
        <dbReference type="SAM" id="Phobius"/>
    </source>
</evidence>
<organism evidence="10 11">
    <name type="scientific">Candidatus Desantisbacteria bacterium CG1_02_38_46</name>
    <dbReference type="NCBI Taxonomy" id="1817893"/>
    <lineage>
        <taxon>Bacteria</taxon>
        <taxon>Candidatus Desantisiibacteriota</taxon>
    </lineage>
</organism>
<keyword evidence="2" id="KW-0813">Transport</keyword>
<dbReference type="PANTHER" id="PTHR43373">
    <property type="entry name" value="NA(+)/H(+) ANTIPORTER SUBUNIT"/>
    <property type="match status" value="1"/>
</dbReference>
<keyword evidence="3" id="KW-1003">Cell membrane</keyword>
<dbReference type="STRING" id="1817893.AUJ66_02385"/>
<dbReference type="GO" id="GO:0005886">
    <property type="term" value="C:plasma membrane"/>
    <property type="evidence" value="ECO:0007669"/>
    <property type="project" value="UniProtKB-SubCell"/>
</dbReference>
<keyword evidence="4 7" id="KW-0812">Transmembrane</keyword>
<evidence type="ECO:0000259" key="8">
    <source>
        <dbReference type="Pfam" id="PF13244"/>
    </source>
</evidence>
<dbReference type="Pfam" id="PF20501">
    <property type="entry name" value="MbhE"/>
    <property type="match status" value="1"/>
</dbReference>
<name>A0A1J4SEC5_9BACT</name>
<evidence type="ECO:0000256" key="4">
    <source>
        <dbReference type="ARBA" id="ARBA00022692"/>
    </source>
</evidence>
<reference evidence="10 11" key="1">
    <citation type="journal article" date="2016" name="Environ. Microbiol.">
        <title>Genomic resolution of a cold subsurface aquifer community provides metabolic insights for novel microbes adapted to high CO concentrations.</title>
        <authorList>
            <person name="Probst A.J."/>
            <person name="Castelle C.J."/>
            <person name="Singh A."/>
            <person name="Brown C.T."/>
            <person name="Anantharaman K."/>
            <person name="Sharon I."/>
            <person name="Hug L.A."/>
            <person name="Burstein D."/>
            <person name="Emerson J.B."/>
            <person name="Thomas B.C."/>
            <person name="Banfield J.F."/>
        </authorList>
    </citation>
    <scope>NUCLEOTIDE SEQUENCE [LARGE SCALE GENOMIC DNA]</scope>
    <source>
        <strain evidence="10">CG1_02_38_46</strain>
    </source>
</reference>
<dbReference type="InterPro" id="IPR046806">
    <property type="entry name" value="MrpA_C/MbhE"/>
</dbReference>
<evidence type="ECO:0000256" key="5">
    <source>
        <dbReference type="ARBA" id="ARBA00022989"/>
    </source>
</evidence>
<keyword evidence="6 7" id="KW-0472">Membrane</keyword>
<dbReference type="Gene3D" id="1.20.120.1200">
    <property type="entry name" value="NADH-ubiquinone/plastoquinone oxidoreductase chain 6, subunit NuoJ"/>
    <property type="match status" value="1"/>
</dbReference>
<dbReference type="Pfam" id="PF13244">
    <property type="entry name" value="MbhD"/>
    <property type="match status" value="1"/>
</dbReference>
<dbReference type="AlphaFoldDB" id="A0A1J4SEC5"/>
<evidence type="ECO:0000256" key="3">
    <source>
        <dbReference type="ARBA" id="ARBA00022475"/>
    </source>
</evidence>
<evidence type="ECO:0000313" key="10">
    <source>
        <dbReference type="EMBL" id="OIN97735.1"/>
    </source>
</evidence>